<dbReference type="SUPFAM" id="SSF56935">
    <property type="entry name" value="Porins"/>
    <property type="match status" value="1"/>
</dbReference>
<dbReference type="RefSeq" id="WP_340675759.1">
    <property type="nucleotide sequence ID" value="NZ_JBHTIT010000001.1"/>
</dbReference>
<feature type="region of interest" description="Disordered" evidence="8">
    <location>
        <begin position="413"/>
        <end position="434"/>
    </location>
</feature>
<dbReference type="Gene3D" id="2.40.160.60">
    <property type="entry name" value="Outer membrane protein transport protein (OMPP1/FadL/TodX)"/>
    <property type="match status" value="1"/>
</dbReference>
<evidence type="ECO:0000256" key="9">
    <source>
        <dbReference type="SAM" id="SignalP"/>
    </source>
</evidence>
<reference evidence="11" key="1">
    <citation type="journal article" date="2019" name="Int. J. Syst. Evol. Microbiol.">
        <title>The Global Catalogue of Microorganisms (GCM) 10K type strain sequencing project: providing services to taxonomists for standard genome sequencing and annotation.</title>
        <authorList>
            <consortium name="The Broad Institute Genomics Platform"/>
            <consortium name="The Broad Institute Genome Sequencing Center for Infectious Disease"/>
            <person name="Wu L."/>
            <person name="Ma J."/>
        </authorList>
    </citation>
    <scope>NUCLEOTIDE SEQUENCE [LARGE SCALE GENOMIC DNA]</scope>
    <source>
        <strain evidence="11">CCUG 63419</strain>
    </source>
</reference>
<name>A0ABW3HJ53_9GAMM</name>
<sequence>MTSPASRIAFVLLAAMPISAMASLGTVATNFGLTPTDTASAQALSMFSNQPSAVYYNPAYLARDRKGAMTAGFVFTEQELTAKGWESPDKIILDGDVIEKDSNYNVILGFKTDLSTMLKGDRAMVLGFMLGAERSGYNLLSFSSTSQALPQSLRYGQQSLFLSVGAGINVIPGIDIGAASRITLAASANLGAQADLNGTTRYESLEVSAKPSIQPILSANINWGQLVCPEDKYCVLNGLETAVGYRYESSYSAIVDAQAVATNAVGLPLLLNTIDAYQPETFSAGIQYNFYKIRLAASGEYQMWSGLNDAFKSDTIKDQGNLQFKDVFVPRAGFELRMNDVFSFTGGVSYEQSPLESTTSLDVNYVDNDRLVFGLGFSYLIEQAMFLSQPVRLDFGYQYHILKDRDFLLATTQGADNQTSGGGNGGKNGCPENPISGKEDKVLCEGVTSGGNVHVLNASINLTF</sequence>
<evidence type="ECO:0000256" key="3">
    <source>
        <dbReference type="ARBA" id="ARBA00022452"/>
    </source>
</evidence>
<dbReference type="Proteomes" id="UP001597044">
    <property type="component" value="Unassembled WGS sequence"/>
</dbReference>
<keyword evidence="4" id="KW-0812">Transmembrane</keyword>
<proteinExistence type="inferred from homology"/>
<dbReference type="PANTHER" id="PTHR35093">
    <property type="entry name" value="OUTER MEMBRANE PROTEIN NMB0088-RELATED"/>
    <property type="match status" value="1"/>
</dbReference>
<evidence type="ECO:0000313" key="11">
    <source>
        <dbReference type="Proteomes" id="UP001597044"/>
    </source>
</evidence>
<evidence type="ECO:0000256" key="1">
    <source>
        <dbReference type="ARBA" id="ARBA00004571"/>
    </source>
</evidence>
<keyword evidence="5 9" id="KW-0732">Signal</keyword>
<evidence type="ECO:0000256" key="4">
    <source>
        <dbReference type="ARBA" id="ARBA00022692"/>
    </source>
</evidence>
<organism evidence="10 11">
    <name type="scientific">Paraperlucidibaca wandonensis</name>
    <dbReference type="NCBI Taxonomy" id="1268273"/>
    <lineage>
        <taxon>Bacteria</taxon>
        <taxon>Pseudomonadati</taxon>
        <taxon>Pseudomonadota</taxon>
        <taxon>Gammaproteobacteria</taxon>
        <taxon>Moraxellales</taxon>
        <taxon>Moraxellaceae</taxon>
        <taxon>Paraperlucidibaca</taxon>
    </lineage>
</organism>
<evidence type="ECO:0000256" key="6">
    <source>
        <dbReference type="ARBA" id="ARBA00023136"/>
    </source>
</evidence>
<evidence type="ECO:0000313" key="10">
    <source>
        <dbReference type="EMBL" id="MFD0950802.1"/>
    </source>
</evidence>
<evidence type="ECO:0000256" key="5">
    <source>
        <dbReference type="ARBA" id="ARBA00022729"/>
    </source>
</evidence>
<keyword evidence="11" id="KW-1185">Reference proteome</keyword>
<keyword evidence="7" id="KW-0998">Cell outer membrane</keyword>
<evidence type="ECO:0000256" key="2">
    <source>
        <dbReference type="ARBA" id="ARBA00008163"/>
    </source>
</evidence>
<feature type="signal peptide" evidence="9">
    <location>
        <begin position="1"/>
        <end position="22"/>
    </location>
</feature>
<dbReference type="EMBL" id="JBHTIT010000001">
    <property type="protein sequence ID" value="MFD0950802.1"/>
    <property type="molecule type" value="Genomic_DNA"/>
</dbReference>
<feature type="chain" id="PRO_5046479351" evidence="9">
    <location>
        <begin position="23"/>
        <end position="464"/>
    </location>
</feature>
<evidence type="ECO:0000256" key="7">
    <source>
        <dbReference type="ARBA" id="ARBA00023237"/>
    </source>
</evidence>
<comment type="subcellular location">
    <subcellularLocation>
        <location evidence="1">Cell outer membrane</location>
        <topology evidence="1">Multi-pass membrane protein</topology>
    </subcellularLocation>
</comment>
<comment type="similarity">
    <text evidence="2">Belongs to the OmpP1/FadL family.</text>
</comment>
<keyword evidence="6" id="KW-0472">Membrane</keyword>
<dbReference type="InterPro" id="IPR005017">
    <property type="entry name" value="OMPP1/FadL/TodX"/>
</dbReference>
<gene>
    <name evidence="10" type="ORF">ACFQ0F_10445</name>
</gene>
<comment type="caution">
    <text evidence="10">The sequence shown here is derived from an EMBL/GenBank/DDBJ whole genome shotgun (WGS) entry which is preliminary data.</text>
</comment>
<evidence type="ECO:0000256" key="8">
    <source>
        <dbReference type="SAM" id="MobiDB-lite"/>
    </source>
</evidence>
<accession>A0ABW3HJ53</accession>
<dbReference type="PANTHER" id="PTHR35093:SF8">
    <property type="entry name" value="OUTER MEMBRANE PROTEIN NMB0088-RELATED"/>
    <property type="match status" value="1"/>
</dbReference>
<keyword evidence="3" id="KW-1134">Transmembrane beta strand</keyword>
<protein>
    <submittedName>
        <fullName evidence="10">Outer membrane protein transport protein</fullName>
    </submittedName>
</protein>